<dbReference type="InterPro" id="IPR045058">
    <property type="entry name" value="GIMA/IAN/Toc"/>
</dbReference>
<accession>A0A9Q1EUH2</accession>
<dbReference type="EMBL" id="JAINUF010000012">
    <property type="protein sequence ID" value="KAJ8345229.1"/>
    <property type="molecule type" value="Genomic_DNA"/>
</dbReference>
<dbReference type="InterPro" id="IPR027417">
    <property type="entry name" value="P-loop_NTPase"/>
</dbReference>
<feature type="compositionally biased region" description="Basic and acidic residues" evidence="4">
    <location>
        <begin position="9"/>
        <end position="33"/>
    </location>
</feature>
<dbReference type="AlphaFoldDB" id="A0A9Q1EUH2"/>
<feature type="domain" description="AIG1-type G" evidence="5">
    <location>
        <begin position="38"/>
        <end position="244"/>
    </location>
</feature>
<evidence type="ECO:0000313" key="6">
    <source>
        <dbReference type="EMBL" id="KAJ8345229.1"/>
    </source>
</evidence>
<dbReference type="PROSITE" id="PS51720">
    <property type="entry name" value="G_AIG1"/>
    <property type="match status" value="1"/>
</dbReference>
<proteinExistence type="inferred from homology"/>
<dbReference type="PANTHER" id="PTHR10903:SF170">
    <property type="entry name" value="GTPASE IMAP FAMILY MEMBER 7"/>
    <property type="match status" value="1"/>
</dbReference>
<organism evidence="6 7">
    <name type="scientific">Synaphobranchus kaupii</name>
    <name type="common">Kaup's arrowtooth eel</name>
    <dbReference type="NCBI Taxonomy" id="118154"/>
    <lineage>
        <taxon>Eukaryota</taxon>
        <taxon>Metazoa</taxon>
        <taxon>Chordata</taxon>
        <taxon>Craniata</taxon>
        <taxon>Vertebrata</taxon>
        <taxon>Euteleostomi</taxon>
        <taxon>Actinopterygii</taxon>
        <taxon>Neopterygii</taxon>
        <taxon>Teleostei</taxon>
        <taxon>Anguilliformes</taxon>
        <taxon>Synaphobranchidae</taxon>
        <taxon>Synaphobranchus</taxon>
    </lineage>
</organism>
<evidence type="ECO:0000313" key="7">
    <source>
        <dbReference type="Proteomes" id="UP001152622"/>
    </source>
</evidence>
<reference evidence="6" key="1">
    <citation type="journal article" date="2023" name="Science">
        <title>Genome structures resolve the early diversification of teleost fishes.</title>
        <authorList>
            <person name="Parey E."/>
            <person name="Louis A."/>
            <person name="Montfort J."/>
            <person name="Bouchez O."/>
            <person name="Roques C."/>
            <person name="Iampietro C."/>
            <person name="Lluch J."/>
            <person name="Castinel A."/>
            <person name="Donnadieu C."/>
            <person name="Desvignes T."/>
            <person name="Floi Bucao C."/>
            <person name="Jouanno E."/>
            <person name="Wen M."/>
            <person name="Mejri S."/>
            <person name="Dirks R."/>
            <person name="Jansen H."/>
            <person name="Henkel C."/>
            <person name="Chen W.J."/>
            <person name="Zahm M."/>
            <person name="Cabau C."/>
            <person name="Klopp C."/>
            <person name="Thompson A.W."/>
            <person name="Robinson-Rechavi M."/>
            <person name="Braasch I."/>
            <person name="Lecointre G."/>
            <person name="Bobe J."/>
            <person name="Postlethwait J.H."/>
            <person name="Berthelot C."/>
            <person name="Roest Crollius H."/>
            <person name="Guiguen Y."/>
        </authorList>
    </citation>
    <scope>NUCLEOTIDE SEQUENCE</scope>
    <source>
        <strain evidence="6">WJC10195</strain>
    </source>
</reference>
<name>A0A9Q1EUH2_SYNKA</name>
<comment type="similarity">
    <text evidence="1">Belongs to the TRAFAC class TrmE-Era-EngA-EngB-Septin-like GTPase superfamily. AIG1/Toc34/Toc159-like paraseptin GTPase family. IAN subfamily.</text>
</comment>
<protein>
    <recommendedName>
        <fullName evidence="5">AIG1-type G domain-containing protein</fullName>
    </recommendedName>
</protein>
<keyword evidence="2" id="KW-0547">Nucleotide-binding</keyword>
<dbReference type="Proteomes" id="UP001152622">
    <property type="component" value="Chromosome 12"/>
</dbReference>
<dbReference type="CDD" id="cd01852">
    <property type="entry name" value="AIG1"/>
    <property type="match status" value="1"/>
</dbReference>
<keyword evidence="3" id="KW-0342">GTP-binding</keyword>
<feature type="region of interest" description="Disordered" evidence="4">
    <location>
        <begin position="1"/>
        <end position="33"/>
    </location>
</feature>
<evidence type="ECO:0000256" key="2">
    <source>
        <dbReference type="ARBA" id="ARBA00022741"/>
    </source>
</evidence>
<sequence length="657" mass="66834">MAYAVESGGGRETDIRPGEDGSIRSEESEVGKGDPWRMSELRLVLIGKTGSGKSASGNTILGRTHFLSELSASSVTRTCEQGSVERPGAEGGKRVTVVDMPGFGDTRLGAEQIRAEIARCVLLTAPGPHAFLLVVQLGRFTEDEARVAGEMAQIFGEGALLNYTVVLFTRGDELEGRGIEGYLRGTTPVELRSLLERCGGRYHVLNNRDPADRDQVQGLLEEVERMLEGNGGGFYTSDMFRGAEEAIREEQERIMKESGQEEEEEEGAVTAEANLSKRRKCDLEDGGGEVWGEGGGAQRKAVVRKRDLEGRQDVLGPNEGWTVGRWTGEERSDPRSSLRARGHDWGEHWRRRRGGDGRMVSRRQAFRSALGRFRREAVLSEKVLAKVKILVAAGATGMVVGAAFGAAAPLAAAAGASVVGNALGLATGQLAGVSVAGGVGLGKAVGAIVAAAAGKTAVALGAATGGVLGGSVGALAGAEANSPGEAAMEALTQVGVIGATAVGVAAGVGGAIGAGVALGAVLEGTAAGSAALAGAESAGGAVQSVGSLAGTGPQAAATGGIVSGMLQTTGAAVAEGVVTAPPVAQTAMATGRGVAGALDTMGATARIMTAVAEIGKAAAGIALAGGLVVKVVKEKIRCGSSDSGYTERKSYEIYWNK</sequence>
<dbReference type="Gene3D" id="3.40.50.300">
    <property type="entry name" value="P-loop containing nucleotide triphosphate hydrolases"/>
    <property type="match status" value="1"/>
</dbReference>
<dbReference type="FunFam" id="3.40.50.300:FF:000366">
    <property type="entry name" value="GTPase, IMAP family member 2"/>
    <property type="match status" value="1"/>
</dbReference>
<evidence type="ECO:0000256" key="3">
    <source>
        <dbReference type="ARBA" id="ARBA00023134"/>
    </source>
</evidence>
<evidence type="ECO:0000256" key="4">
    <source>
        <dbReference type="SAM" id="MobiDB-lite"/>
    </source>
</evidence>
<comment type="caution">
    <text evidence="6">The sequence shown here is derived from an EMBL/GenBank/DDBJ whole genome shotgun (WGS) entry which is preliminary data.</text>
</comment>
<dbReference type="InterPro" id="IPR006703">
    <property type="entry name" value="G_AIG1"/>
</dbReference>
<evidence type="ECO:0000256" key="1">
    <source>
        <dbReference type="ARBA" id="ARBA00008535"/>
    </source>
</evidence>
<dbReference type="Pfam" id="PF04548">
    <property type="entry name" value="AIG1"/>
    <property type="match status" value="1"/>
</dbReference>
<gene>
    <name evidence="6" type="ORF">SKAU_G00294220</name>
</gene>
<dbReference type="PANTHER" id="PTHR10903">
    <property type="entry name" value="GTPASE, IMAP FAMILY MEMBER-RELATED"/>
    <property type="match status" value="1"/>
</dbReference>
<keyword evidence="7" id="KW-1185">Reference proteome</keyword>
<evidence type="ECO:0000259" key="5">
    <source>
        <dbReference type="PROSITE" id="PS51720"/>
    </source>
</evidence>
<feature type="region of interest" description="Disordered" evidence="4">
    <location>
        <begin position="256"/>
        <end position="276"/>
    </location>
</feature>
<dbReference type="OrthoDB" id="8954335at2759"/>
<dbReference type="GO" id="GO:0005525">
    <property type="term" value="F:GTP binding"/>
    <property type="evidence" value="ECO:0007669"/>
    <property type="project" value="UniProtKB-KW"/>
</dbReference>
<dbReference type="SUPFAM" id="SSF52540">
    <property type="entry name" value="P-loop containing nucleoside triphosphate hydrolases"/>
    <property type="match status" value="1"/>
</dbReference>